<feature type="compositionally biased region" description="Polar residues" evidence="7">
    <location>
        <begin position="68"/>
        <end position="77"/>
    </location>
</feature>
<evidence type="ECO:0000256" key="7">
    <source>
        <dbReference type="SAM" id="MobiDB-lite"/>
    </source>
</evidence>
<dbReference type="GO" id="GO:0071474">
    <property type="term" value="P:cellular hyperosmotic response"/>
    <property type="evidence" value="ECO:0007669"/>
    <property type="project" value="TreeGrafter"/>
</dbReference>
<dbReference type="SUPFAM" id="SSF56112">
    <property type="entry name" value="Protein kinase-like (PK-like)"/>
    <property type="match status" value="1"/>
</dbReference>
<dbReference type="EMBL" id="APWK03000126">
    <property type="protein sequence ID" value="PHH50515.1"/>
    <property type="molecule type" value="Genomic_DNA"/>
</dbReference>
<dbReference type="AlphaFoldDB" id="A0A2C5WWE8"/>
<comment type="caution">
    <text evidence="9">The sequence shown here is derived from an EMBL/GenBank/DDBJ whole genome shotgun (WGS) entry which is preliminary data.</text>
</comment>
<organism evidence="9 10">
    <name type="scientific">Ceratocystis fimbriata CBS 114723</name>
    <dbReference type="NCBI Taxonomy" id="1035309"/>
    <lineage>
        <taxon>Eukaryota</taxon>
        <taxon>Fungi</taxon>
        <taxon>Dikarya</taxon>
        <taxon>Ascomycota</taxon>
        <taxon>Pezizomycotina</taxon>
        <taxon>Sordariomycetes</taxon>
        <taxon>Hypocreomycetidae</taxon>
        <taxon>Microascales</taxon>
        <taxon>Ceratocystidaceae</taxon>
        <taxon>Ceratocystis</taxon>
    </lineage>
</organism>
<keyword evidence="4" id="KW-0067">ATP-binding</keyword>
<dbReference type="GO" id="GO:0005524">
    <property type="term" value="F:ATP binding"/>
    <property type="evidence" value="ECO:0007669"/>
    <property type="project" value="UniProtKB-KW"/>
</dbReference>
<dbReference type="InterPro" id="IPR008271">
    <property type="entry name" value="Ser/Thr_kinase_AS"/>
</dbReference>
<dbReference type="GO" id="GO:0004708">
    <property type="term" value="F:MAP kinase kinase activity"/>
    <property type="evidence" value="ECO:0007669"/>
    <property type="project" value="UniProtKB-EC"/>
</dbReference>
<dbReference type="Proteomes" id="UP000222788">
    <property type="component" value="Unassembled WGS sequence"/>
</dbReference>
<dbReference type="PROSITE" id="PS50011">
    <property type="entry name" value="PROTEIN_KINASE_DOM"/>
    <property type="match status" value="1"/>
</dbReference>
<evidence type="ECO:0000256" key="1">
    <source>
        <dbReference type="ARBA" id="ARBA00022679"/>
    </source>
</evidence>
<evidence type="ECO:0000256" key="2">
    <source>
        <dbReference type="ARBA" id="ARBA00022741"/>
    </source>
</evidence>
<dbReference type="EC" id="2.7.12.2" evidence="6"/>
<dbReference type="PROSITE" id="PS00108">
    <property type="entry name" value="PROTEIN_KINASE_ST"/>
    <property type="match status" value="1"/>
</dbReference>
<evidence type="ECO:0000256" key="6">
    <source>
        <dbReference type="ARBA" id="ARBA00038999"/>
    </source>
</evidence>
<keyword evidence="2" id="KW-0547">Nucleotide-binding</keyword>
<feature type="region of interest" description="Disordered" evidence="7">
    <location>
        <begin position="1"/>
        <end position="108"/>
    </location>
</feature>
<sequence>MSGKPNPRETLPRTFSGSKASSDNSDAPPPSDSASAPTDATHSSPSIPPSSSADNARRVPSLRHIPDSGNTHVSTHPLTHLRTQRQPVASSGMTGSGNGSTSMSSQRVRDLINSRPPASRSLSQVDQSAFRLGTAAGSGASVGASRSNMVDGRLGSAGIQGGPPGTESALPMQLNLPGRPSGPTQTQSSPLPENTSKANSLASRRGVKNGIMSLKPSDMGAGSSPAPANGTGASDAAPGAAIKIMDARAAFTGSQIDEFREYINPEKGWLSFNGSATLTKDGVHFANGNTYSMSLNEIESLGELGKGNYGTVYKVRHAKPKQPRMGPGLSGSKPFIHHPPTEPGSDGHKDSEDGLSGTIMAMKEIRMELDKAKFKTIAKELMILHQCASPYIIDFYGAFMQDGFVYMCIEYMDGGSIDKLYKDGVPEDVLQHITLATVLGLNELKETHNIIHRDVKPTNILVNTRGQVKICDFGVSGDLVASKAKTNIGCQSYMPPERIHSNPTLEAEDDGSYGVQSDIWSLGLSIIECALGKYPYDVNASILVQLNTIVKGEAPKLPEVGYSATAQDFVASCLAKNPTHRPTYTALLRHAWLASVTKPPVIQEEDEGGVENEQSSDSAQNKAAATETTIDTTVNAMGNMQLSTASNLGTRLKHVQQPNDELVANWVKRQLQKKVEVKGRSEDHN</sequence>
<feature type="compositionally biased region" description="Basic and acidic residues" evidence="7">
    <location>
        <begin position="1"/>
        <end position="11"/>
    </location>
</feature>
<name>A0A2C5WWE8_9PEZI</name>
<proteinExistence type="inferred from homology"/>
<comment type="similarity">
    <text evidence="5">Belongs to the protein kinase superfamily. STE Ser/Thr protein kinase family. MAP kinase kinase subfamily.</text>
</comment>
<dbReference type="Pfam" id="PF00069">
    <property type="entry name" value="Pkinase"/>
    <property type="match status" value="1"/>
</dbReference>
<evidence type="ECO:0000313" key="10">
    <source>
        <dbReference type="Proteomes" id="UP000222788"/>
    </source>
</evidence>
<dbReference type="Gene3D" id="3.30.200.20">
    <property type="entry name" value="Phosphorylase Kinase, domain 1"/>
    <property type="match status" value="2"/>
</dbReference>
<accession>A0A2C5WWE8</accession>
<feature type="compositionally biased region" description="Polar residues" evidence="7">
    <location>
        <begin position="182"/>
        <end position="202"/>
    </location>
</feature>
<keyword evidence="3 9" id="KW-0418">Kinase</keyword>
<dbReference type="PANTHER" id="PTHR48013">
    <property type="entry name" value="DUAL SPECIFICITY MITOGEN-ACTIVATED PROTEIN KINASE KINASE 5-RELATED"/>
    <property type="match status" value="1"/>
</dbReference>
<dbReference type="Gene3D" id="1.10.510.10">
    <property type="entry name" value="Transferase(Phosphotransferase) domain 1"/>
    <property type="match status" value="1"/>
</dbReference>
<evidence type="ECO:0000256" key="5">
    <source>
        <dbReference type="ARBA" id="ARBA00038035"/>
    </source>
</evidence>
<feature type="region of interest" description="Disordered" evidence="7">
    <location>
        <begin position="603"/>
        <end position="626"/>
    </location>
</feature>
<feature type="region of interest" description="Disordered" evidence="7">
    <location>
        <begin position="153"/>
        <end position="234"/>
    </location>
</feature>
<dbReference type="OrthoDB" id="10252354at2759"/>
<feature type="compositionally biased region" description="Polar residues" evidence="7">
    <location>
        <begin position="612"/>
        <end position="626"/>
    </location>
</feature>
<dbReference type="InterPro" id="IPR011009">
    <property type="entry name" value="Kinase-like_dom_sf"/>
</dbReference>
<keyword evidence="1" id="KW-0808">Transferase</keyword>
<dbReference type="InterPro" id="IPR000719">
    <property type="entry name" value="Prot_kinase_dom"/>
</dbReference>
<protein>
    <recommendedName>
        <fullName evidence="6">mitogen-activated protein kinase kinase</fullName>
        <ecNumber evidence="6">2.7.12.2</ecNumber>
    </recommendedName>
</protein>
<evidence type="ECO:0000313" key="9">
    <source>
        <dbReference type="EMBL" id="PHH50515.1"/>
    </source>
</evidence>
<feature type="domain" description="Protein kinase" evidence="8">
    <location>
        <begin position="298"/>
        <end position="593"/>
    </location>
</feature>
<dbReference type="STRING" id="1035309.A0A2C5WWE8"/>
<gene>
    <name evidence="9" type="primary">PBS2</name>
    <name evidence="9" type="ORF">CFIMG_006267RA</name>
</gene>
<keyword evidence="10" id="KW-1185">Reference proteome</keyword>
<dbReference type="PANTHER" id="PTHR48013:SF25">
    <property type="entry name" value="MAP KINASE KINASE PBS2"/>
    <property type="match status" value="1"/>
</dbReference>
<feature type="compositionally biased region" description="Low complexity" evidence="7">
    <location>
        <begin position="18"/>
        <end position="52"/>
    </location>
</feature>
<reference evidence="9 10" key="2">
    <citation type="journal article" date="2013" name="IMA Fungus">
        <title>IMA Genome-F 1: Ceratocystis fimbriata: Draft nuclear genome sequence for the plant pathogen, Ceratocystis fimbriata.</title>
        <authorList>
            <person name="Wilken P.M."/>
            <person name="Steenkamp E.T."/>
            <person name="Wingfield M.J."/>
            <person name="de Beer Z.W."/>
            <person name="Wingfield B.D."/>
        </authorList>
    </citation>
    <scope>NUCLEOTIDE SEQUENCE [LARGE SCALE GENOMIC DNA]</scope>
    <source>
        <strain evidence="9 10">CBS 114723</strain>
    </source>
</reference>
<evidence type="ECO:0000256" key="4">
    <source>
        <dbReference type="ARBA" id="ARBA00022840"/>
    </source>
</evidence>
<dbReference type="SMART" id="SM00220">
    <property type="entry name" value="S_TKc"/>
    <property type="match status" value="1"/>
</dbReference>
<feature type="region of interest" description="Disordered" evidence="7">
    <location>
        <begin position="320"/>
        <end position="353"/>
    </location>
</feature>
<evidence type="ECO:0000259" key="8">
    <source>
        <dbReference type="PROSITE" id="PS50011"/>
    </source>
</evidence>
<reference evidence="9 10" key="1">
    <citation type="journal article" date="2013" name="Fungal Biol.">
        <title>Analysis of microsatellite markers in the genome of the plant pathogen Ceratocystis fimbriata.</title>
        <authorList>
            <person name="Simpson M.C."/>
            <person name="Wilken P.M."/>
            <person name="Coetzee M.P."/>
            <person name="Wingfield M.J."/>
            <person name="Wingfield B.D."/>
        </authorList>
    </citation>
    <scope>NUCLEOTIDE SEQUENCE [LARGE SCALE GENOMIC DNA]</scope>
    <source>
        <strain evidence="9 10">CBS 114723</strain>
    </source>
</reference>
<evidence type="ECO:0000256" key="3">
    <source>
        <dbReference type="ARBA" id="ARBA00022777"/>
    </source>
</evidence>